<dbReference type="GO" id="GO:0016989">
    <property type="term" value="F:sigma factor antagonist activity"/>
    <property type="evidence" value="ECO:0007669"/>
    <property type="project" value="InterPro"/>
</dbReference>
<keyword evidence="1" id="KW-1133">Transmembrane helix</keyword>
<evidence type="ECO:0008006" key="4">
    <source>
        <dbReference type="Google" id="ProtNLM"/>
    </source>
</evidence>
<evidence type="ECO:0000313" key="3">
    <source>
        <dbReference type="Proteomes" id="UP000315901"/>
    </source>
</evidence>
<feature type="transmembrane region" description="Helical" evidence="1">
    <location>
        <begin position="104"/>
        <end position="125"/>
    </location>
</feature>
<gene>
    <name evidence="2" type="ORF">FJM67_08890</name>
</gene>
<comment type="caution">
    <text evidence="2">The sequence shown here is derived from an EMBL/GenBank/DDBJ whole genome shotgun (WGS) entry which is preliminary data.</text>
</comment>
<organism evidence="2 3">
    <name type="scientific">Maribrevibacterium harenarium</name>
    <dbReference type="NCBI Taxonomy" id="2589817"/>
    <lineage>
        <taxon>Bacteria</taxon>
        <taxon>Pseudomonadati</taxon>
        <taxon>Pseudomonadota</taxon>
        <taxon>Gammaproteobacteria</taxon>
        <taxon>Oceanospirillales</taxon>
        <taxon>Oceanospirillaceae</taxon>
        <taxon>Maribrevibacterium</taxon>
    </lineage>
</organism>
<sequence length="186" mass="20336">MSQQHHTLDERALESLSALLDDEASSADIDRLLQQDIQVLAEQTDAFVMTGEAQRTQLSQPLCSQDFLAGIHNRLANQADADFPVVDNVTPLIRVPQPKRGQKAAWWGMGVAASLALAVLVGIQFQAQNTSLPLATASLNTSFTTLPERDNLRLQRYLQQHAQHASLTGGQGMMPMARVVNLPVDQ</sequence>
<name>A0A501WPY2_9GAMM</name>
<reference evidence="2 3" key="1">
    <citation type="submission" date="2019-06" db="EMBL/GenBank/DDBJ databases">
        <title>A novel bacterium of genus Marinomonas, isolated from coastal sand.</title>
        <authorList>
            <person name="Huang H."/>
            <person name="Mo K."/>
            <person name="Hu Y."/>
        </authorList>
    </citation>
    <scope>NUCLEOTIDE SEQUENCE [LARGE SCALE GENOMIC DNA]</scope>
    <source>
        <strain evidence="2 3">HB171799</strain>
    </source>
</reference>
<keyword evidence="3" id="KW-1185">Reference proteome</keyword>
<proteinExistence type="predicted"/>
<dbReference type="InterPro" id="IPR036147">
    <property type="entry name" value="Anti-sigma_E_RseA_N_sf"/>
</dbReference>
<dbReference type="RefSeq" id="WP_140588541.1">
    <property type="nucleotide sequence ID" value="NZ_VFRR01000014.1"/>
</dbReference>
<dbReference type="Proteomes" id="UP000315901">
    <property type="component" value="Unassembled WGS sequence"/>
</dbReference>
<dbReference type="AlphaFoldDB" id="A0A501WPY2"/>
<dbReference type="Gene3D" id="1.10.10.880">
    <property type="entry name" value="Anti sigma-E protein RseA, N-terminal domain"/>
    <property type="match status" value="1"/>
</dbReference>
<keyword evidence="1" id="KW-0812">Transmembrane</keyword>
<keyword evidence="1" id="KW-0472">Membrane</keyword>
<protein>
    <recommendedName>
        <fullName evidence="4">Anti sigma-E protein RseA N-terminal domain-containing protein</fullName>
    </recommendedName>
</protein>
<dbReference type="EMBL" id="VFRR01000014">
    <property type="protein sequence ID" value="TPE51843.1"/>
    <property type="molecule type" value="Genomic_DNA"/>
</dbReference>
<evidence type="ECO:0000256" key="1">
    <source>
        <dbReference type="SAM" id="Phobius"/>
    </source>
</evidence>
<evidence type="ECO:0000313" key="2">
    <source>
        <dbReference type="EMBL" id="TPE51843.1"/>
    </source>
</evidence>
<dbReference type="OrthoDB" id="6104308at2"/>
<accession>A0A501WPY2</accession>